<dbReference type="GO" id="GO:1990180">
    <property type="term" value="P:mitochondrial tRNA 3'-end processing"/>
    <property type="evidence" value="ECO:0007669"/>
    <property type="project" value="TreeGrafter"/>
</dbReference>
<evidence type="ECO:0000259" key="12">
    <source>
        <dbReference type="Pfam" id="PF13691"/>
    </source>
</evidence>
<comment type="cofactor">
    <cofactor evidence="2">
        <name>Zn(2+)</name>
        <dbReference type="ChEBI" id="CHEBI:29105"/>
    </cofactor>
</comment>
<organism evidence="13 14">
    <name type="scientific">[Torrubiella] hemipterigena</name>
    <dbReference type="NCBI Taxonomy" id="1531966"/>
    <lineage>
        <taxon>Eukaryota</taxon>
        <taxon>Fungi</taxon>
        <taxon>Dikarya</taxon>
        <taxon>Ascomycota</taxon>
        <taxon>Pezizomycotina</taxon>
        <taxon>Sordariomycetes</taxon>
        <taxon>Hypocreomycetidae</taxon>
        <taxon>Hypocreales</taxon>
        <taxon>Clavicipitaceae</taxon>
        <taxon>Clavicipitaceae incertae sedis</taxon>
        <taxon>'Torrubiella' clade</taxon>
    </lineage>
</organism>
<comment type="similarity">
    <text evidence="3">Belongs to the RNase Z family.</text>
</comment>
<evidence type="ECO:0000256" key="6">
    <source>
        <dbReference type="ARBA" id="ARBA00022722"/>
    </source>
</evidence>
<evidence type="ECO:0000256" key="5">
    <source>
        <dbReference type="ARBA" id="ARBA00022694"/>
    </source>
</evidence>
<evidence type="ECO:0000256" key="10">
    <source>
        <dbReference type="ARBA" id="ARBA00022833"/>
    </source>
</evidence>
<dbReference type="InterPro" id="IPR027794">
    <property type="entry name" value="tRNase_Z_dom"/>
</dbReference>
<dbReference type="InterPro" id="IPR036866">
    <property type="entry name" value="RibonucZ/Hydroxyglut_hydro"/>
</dbReference>
<dbReference type="GO" id="GO:0042781">
    <property type="term" value="F:3'-tRNA processing endoribonuclease activity"/>
    <property type="evidence" value="ECO:0007669"/>
    <property type="project" value="UniProtKB-EC"/>
</dbReference>
<dbReference type="InterPro" id="IPR047151">
    <property type="entry name" value="RNZ2-like"/>
</dbReference>
<evidence type="ECO:0000313" key="14">
    <source>
        <dbReference type="Proteomes" id="UP000039046"/>
    </source>
</evidence>
<keyword evidence="8" id="KW-0255">Endonuclease</keyword>
<feature type="domain" description="tRNase Z endonuclease" evidence="12">
    <location>
        <begin position="80"/>
        <end position="141"/>
    </location>
</feature>
<evidence type="ECO:0000256" key="9">
    <source>
        <dbReference type="ARBA" id="ARBA00022801"/>
    </source>
</evidence>
<evidence type="ECO:0000259" key="11">
    <source>
        <dbReference type="Pfam" id="PF12706"/>
    </source>
</evidence>
<keyword evidence="6" id="KW-0540">Nuclease</keyword>
<dbReference type="PANTHER" id="PTHR12553">
    <property type="entry name" value="ZINC PHOSPHODIESTERASE ELAC PROTEIN 2"/>
    <property type="match status" value="1"/>
</dbReference>
<dbReference type="HOGENOM" id="CLU_006220_0_0_1"/>
<dbReference type="STRING" id="1531966.A0A0A1T766"/>
<sequence>MESRILLSLGRRIPVLLTPRISSVSSSIYTPGSARSSHLGRSQLQTSPSGFTFPRTSAYYSTRVPSPPKDHSVMATTVELVSVPSADTPGTCIYLHNEKISYVFGRVAEGTQRAFGSRKIHMGGTNHVFLSGPVCWEQLGGLIGYLLTVGNSLDAVKEQVALQNKKREDKGQKPIDGNTRDGVDVHGADNLAYLLATSRAVLFRQPIVIKLREHLEDPRAAEPNNIEPDWSDAAIRVWKVPMRRARSTAEAQTTVPLPSGEVAKVIVERLMFNGSLENLASFRPKTLSELTADDNAIYIKDGVLAIYRGPYSEGGNPIPSPSDIAWVFSDKPIESAPGTAAHGTKDEKPDAFFNSPALPPATYSDISLSYIIKCHDRRGKFNAARAKELKVLPKLFSKLTAGESVTSEEGQTVTPDMVLGEKQPGKGLAVADIPSADFLDSFFERPEWKNDELMEHVVVMYWILGDGIAQDPRIKQFTLDYPDIKHVFCAKETCPNMITHPGAAEGLARLRRIDPDRFPILNYDNTVSYPAPEASSAINLGRAGLKMHIMPRVASVDGNVVPFTDLVAPFNDVPDEAIALAQKAKAETSDPAFLERIAKEEHDIPSRDAEIIPLGTGSSVPSKYRNVSSTLIRVPGIGNYLLDCGEGTLGQIVRLFGQEETANILRDLRCIVISHLHADHHLGATSLIKRWYEQTLKDGSTANLAICCIHRYKQLLQEAAQVEDIGFHRLRFPSSGNSSTQNVDEVTAQDLGAENFGLARIKRVKVPHCWRSYATEIELMSGLRIAYSGDCRPSSDFAQQCKGVHLLIHECTFGDDMGSHAKAKKHSTMGEALKVASDMRARRVLLTHFSQRYTKSDSLRQTQATDGNVLLAFDFMRIKLGDFQIAAKYVPAVELLMEKLGEA</sequence>
<comment type="catalytic activity">
    <reaction evidence="1">
        <text>Endonucleolytic cleavage of RNA, removing extra 3' nucleotides from tRNA precursor, generating 3' termini of tRNAs. A 3'-hydroxy group is left at the tRNA terminus and a 5'-phosphoryl group is left at the trailer molecule.</text>
        <dbReference type="EC" id="3.1.26.11"/>
    </reaction>
</comment>
<evidence type="ECO:0000256" key="1">
    <source>
        <dbReference type="ARBA" id="ARBA00000402"/>
    </source>
</evidence>
<evidence type="ECO:0000256" key="3">
    <source>
        <dbReference type="ARBA" id="ARBA00007823"/>
    </source>
</evidence>
<keyword evidence="5" id="KW-0819">tRNA processing</keyword>
<keyword evidence="14" id="KW-1185">Reference proteome</keyword>
<dbReference type="AlphaFoldDB" id="A0A0A1T766"/>
<evidence type="ECO:0000313" key="13">
    <source>
        <dbReference type="EMBL" id="CEJ82015.1"/>
    </source>
</evidence>
<dbReference type="Gene3D" id="3.60.15.10">
    <property type="entry name" value="Ribonuclease Z/Hydroxyacylglutathione hydrolase-like"/>
    <property type="match status" value="2"/>
</dbReference>
<dbReference type="OrthoDB" id="527344at2759"/>
<dbReference type="PANTHER" id="PTHR12553:SF49">
    <property type="entry name" value="ZINC PHOSPHODIESTERASE ELAC PROTEIN 2"/>
    <property type="match status" value="1"/>
</dbReference>
<accession>A0A0A1T766</accession>
<reference evidence="13 14" key="1">
    <citation type="journal article" date="2015" name="Genome Announc.">
        <title>Draft Genome Sequence and Gene Annotation of the Entomopathogenic Fungus Verticillium hemipterigenum.</title>
        <authorList>
            <person name="Horn F."/>
            <person name="Habel A."/>
            <person name="Scharf D.H."/>
            <person name="Dworschak J."/>
            <person name="Brakhage A.A."/>
            <person name="Guthke R."/>
            <person name="Hertweck C."/>
            <person name="Linde J."/>
        </authorList>
    </citation>
    <scope>NUCLEOTIDE SEQUENCE [LARGE SCALE GENOMIC DNA]</scope>
</reference>
<evidence type="ECO:0000256" key="4">
    <source>
        <dbReference type="ARBA" id="ARBA00012477"/>
    </source>
</evidence>
<dbReference type="InterPro" id="IPR001279">
    <property type="entry name" value="Metallo-B-lactamas"/>
</dbReference>
<feature type="domain" description="Metallo-beta-lactamase" evidence="11">
    <location>
        <begin position="639"/>
        <end position="849"/>
    </location>
</feature>
<evidence type="ECO:0000256" key="7">
    <source>
        <dbReference type="ARBA" id="ARBA00022723"/>
    </source>
</evidence>
<dbReference type="Pfam" id="PF12706">
    <property type="entry name" value="Lactamase_B_2"/>
    <property type="match status" value="1"/>
</dbReference>
<dbReference type="Proteomes" id="UP000039046">
    <property type="component" value="Unassembled WGS sequence"/>
</dbReference>
<keyword evidence="9" id="KW-0378">Hydrolase</keyword>
<proteinExistence type="inferred from homology"/>
<protein>
    <recommendedName>
        <fullName evidence="4">ribonuclease Z</fullName>
        <ecNumber evidence="4">3.1.26.11</ecNumber>
    </recommendedName>
</protein>
<name>A0A0A1T766_9HYPO</name>
<dbReference type="Pfam" id="PF13691">
    <property type="entry name" value="Lactamase_B_4"/>
    <property type="match status" value="1"/>
</dbReference>
<dbReference type="CDD" id="cd07718">
    <property type="entry name" value="RNaseZ_ELAC1_ELAC2-C-term-like_MBL-fold"/>
    <property type="match status" value="1"/>
</dbReference>
<evidence type="ECO:0000256" key="2">
    <source>
        <dbReference type="ARBA" id="ARBA00001947"/>
    </source>
</evidence>
<keyword evidence="7" id="KW-0479">Metal-binding</keyword>
<dbReference type="EMBL" id="CDHN01000001">
    <property type="protein sequence ID" value="CEJ82015.1"/>
    <property type="molecule type" value="Genomic_DNA"/>
</dbReference>
<evidence type="ECO:0000256" key="8">
    <source>
        <dbReference type="ARBA" id="ARBA00022759"/>
    </source>
</evidence>
<dbReference type="EC" id="3.1.26.11" evidence="4"/>
<dbReference type="GO" id="GO:0046872">
    <property type="term" value="F:metal ion binding"/>
    <property type="evidence" value="ECO:0007669"/>
    <property type="project" value="UniProtKB-KW"/>
</dbReference>
<gene>
    <name evidence="13" type="ORF">VHEMI02106</name>
</gene>
<dbReference type="GO" id="GO:0005739">
    <property type="term" value="C:mitochondrion"/>
    <property type="evidence" value="ECO:0007669"/>
    <property type="project" value="TreeGrafter"/>
</dbReference>
<keyword evidence="10" id="KW-0862">Zinc</keyword>
<dbReference type="SUPFAM" id="SSF56281">
    <property type="entry name" value="Metallo-hydrolase/oxidoreductase"/>
    <property type="match status" value="1"/>
</dbReference>